<feature type="compositionally biased region" description="Low complexity" evidence="3">
    <location>
        <begin position="1000"/>
        <end position="1017"/>
    </location>
</feature>
<feature type="region of interest" description="Disordered" evidence="3">
    <location>
        <begin position="155"/>
        <end position="174"/>
    </location>
</feature>
<feature type="domain" description="Ras-GEF" evidence="4">
    <location>
        <begin position="1044"/>
        <end position="1294"/>
    </location>
</feature>
<dbReference type="InterPro" id="IPR036964">
    <property type="entry name" value="RASGEF_cat_dom_sf"/>
</dbReference>
<reference evidence="6" key="1">
    <citation type="journal article" date="2018" name="Nat. Microbiol.">
        <title>Leveraging single-cell genomics to expand the fungal tree of life.</title>
        <authorList>
            <person name="Ahrendt S.R."/>
            <person name="Quandt C.A."/>
            <person name="Ciobanu D."/>
            <person name="Clum A."/>
            <person name="Salamov A."/>
            <person name="Andreopoulos B."/>
            <person name="Cheng J.F."/>
            <person name="Woyke T."/>
            <person name="Pelin A."/>
            <person name="Henrissat B."/>
            <person name="Reynolds N.K."/>
            <person name="Benny G.L."/>
            <person name="Smith M.E."/>
            <person name="James T.Y."/>
            <person name="Grigoriev I.V."/>
        </authorList>
    </citation>
    <scope>NUCLEOTIDE SEQUENCE [LARGE SCALE GENOMIC DNA]</scope>
    <source>
        <strain evidence="6">Benny S71-1</strain>
    </source>
</reference>
<feature type="compositionally biased region" description="Low complexity" evidence="3">
    <location>
        <begin position="227"/>
        <end position="239"/>
    </location>
</feature>
<feature type="region of interest" description="Disordered" evidence="3">
    <location>
        <begin position="1425"/>
        <end position="1444"/>
    </location>
</feature>
<dbReference type="Proteomes" id="UP000278143">
    <property type="component" value="Unassembled WGS sequence"/>
</dbReference>
<feature type="compositionally biased region" description="Low complexity" evidence="3">
    <location>
        <begin position="1221"/>
        <end position="1234"/>
    </location>
</feature>
<feature type="region of interest" description="Disordered" evidence="3">
    <location>
        <begin position="794"/>
        <end position="814"/>
    </location>
</feature>
<evidence type="ECO:0000313" key="5">
    <source>
        <dbReference type="EMBL" id="RKP25917.1"/>
    </source>
</evidence>
<feature type="compositionally biased region" description="Low complexity" evidence="3">
    <location>
        <begin position="977"/>
        <end position="991"/>
    </location>
</feature>
<accession>A0A4P9Z0D5</accession>
<dbReference type="SMART" id="SM00147">
    <property type="entry name" value="RasGEF"/>
    <property type="match status" value="1"/>
</dbReference>
<name>A0A4P9Z0D5_9FUNG</name>
<feature type="compositionally biased region" description="Low complexity" evidence="3">
    <location>
        <begin position="743"/>
        <end position="755"/>
    </location>
</feature>
<keyword evidence="6" id="KW-1185">Reference proteome</keyword>
<dbReference type="SUPFAM" id="SSF48366">
    <property type="entry name" value="Ras GEF"/>
    <property type="match status" value="1"/>
</dbReference>
<dbReference type="InterPro" id="IPR023578">
    <property type="entry name" value="Ras_GEF_dom_sf"/>
</dbReference>
<feature type="compositionally biased region" description="Low complexity" evidence="3">
    <location>
        <begin position="643"/>
        <end position="658"/>
    </location>
</feature>
<feature type="compositionally biased region" description="Acidic residues" evidence="3">
    <location>
        <begin position="526"/>
        <end position="538"/>
    </location>
</feature>
<dbReference type="Gene3D" id="1.10.840.10">
    <property type="entry name" value="Ras guanine-nucleotide exchange factors catalytic domain"/>
    <property type="match status" value="1"/>
</dbReference>
<evidence type="ECO:0000256" key="2">
    <source>
        <dbReference type="PROSITE-ProRule" id="PRU00168"/>
    </source>
</evidence>
<dbReference type="PANTHER" id="PTHR23113:SF99">
    <property type="entry name" value="RASGEF DOMAIN-CONTAINING PROTEIN"/>
    <property type="match status" value="1"/>
</dbReference>
<dbReference type="PROSITE" id="PS50009">
    <property type="entry name" value="RASGEF_CAT"/>
    <property type="match status" value="1"/>
</dbReference>
<dbReference type="EMBL" id="KZ989574">
    <property type="protein sequence ID" value="RKP25917.1"/>
    <property type="molecule type" value="Genomic_DNA"/>
</dbReference>
<evidence type="ECO:0000256" key="3">
    <source>
        <dbReference type="SAM" id="MobiDB-lite"/>
    </source>
</evidence>
<feature type="region of interest" description="Disordered" evidence="3">
    <location>
        <begin position="274"/>
        <end position="306"/>
    </location>
</feature>
<feature type="region of interest" description="Disordered" evidence="3">
    <location>
        <begin position="187"/>
        <end position="246"/>
    </location>
</feature>
<feature type="region of interest" description="Disordered" evidence="3">
    <location>
        <begin position="976"/>
        <end position="1017"/>
    </location>
</feature>
<gene>
    <name evidence="5" type="ORF">SYNPS1DRAFT_28368</name>
</gene>
<dbReference type="PANTHER" id="PTHR23113">
    <property type="entry name" value="GUANINE NUCLEOTIDE EXCHANGE FACTOR"/>
    <property type="match status" value="1"/>
</dbReference>
<feature type="region of interest" description="Disordered" evidence="3">
    <location>
        <begin position="524"/>
        <end position="548"/>
    </location>
</feature>
<feature type="compositionally biased region" description="Basic and acidic residues" evidence="3">
    <location>
        <begin position="672"/>
        <end position="690"/>
    </location>
</feature>
<proteinExistence type="predicted"/>
<dbReference type="InterPro" id="IPR001895">
    <property type="entry name" value="RASGEF_cat_dom"/>
</dbReference>
<feature type="compositionally biased region" description="Low complexity" evidence="3">
    <location>
        <begin position="34"/>
        <end position="44"/>
    </location>
</feature>
<feature type="region of interest" description="Disordered" evidence="3">
    <location>
        <begin position="1218"/>
        <end position="1258"/>
    </location>
</feature>
<dbReference type="OrthoDB" id="28357at2759"/>
<dbReference type="Pfam" id="PF00617">
    <property type="entry name" value="RasGEF"/>
    <property type="match status" value="1"/>
</dbReference>
<organism evidence="5 6">
    <name type="scientific">Syncephalis pseudoplumigaleata</name>
    <dbReference type="NCBI Taxonomy" id="1712513"/>
    <lineage>
        <taxon>Eukaryota</taxon>
        <taxon>Fungi</taxon>
        <taxon>Fungi incertae sedis</taxon>
        <taxon>Zoopagomycota</taxon>
        <taxon>Zoopagomycotina</taxon>
        <taxon>Zoopagomycetes</taxon>
        <taxon>Zoopagales</taxon>
        <taxon>Piptocephalidaceae</taxon>
        <taxon>Syncephalis</taxon>
    </lineage>
</organism>
<dbReference type="GO" id="GO:0005085">
    <property type="term" value="F:guanyl-nucleotide exchange factor activity"/>
    <property type="evidence" value="ECO:0007669"/>
    <property type="project" value="UniProtKB-KW"/>
</dbReference>
<feature type="region of interest" description="Disordered" evidence="3">
    <location>
        <begin position="1"/>
        <end position="51"/>
    </location>
</feature>
<evidence type="ECO:0000256" key="1">
    <source>
        <dbReference type="ARBA" id="ARBA00022658"/>
    </source>
</evidence>
<feature type="region of interest" description="Disordered" evidence="3">
    <location>
        <begin position="643"/>
        <end position="690"/>
    </location>
</feature>
<dbReference type="GO" id="GO:0007264">
    <property type="term" value="P:small GTPase-mediated signal transduction"/>
    <property type="evidence" value="ECO:0007669"/>
    <property type="project" value="InterPro"/>
</dbReference>
<protein>
    <recommendedName>
        <fullName evidence="4">Ras-GEF domain-containing protein</fullName>
    </recommendedName>
</protein>
<dbReference type="InterPro" id="IPR008937">
    <property type="entry name" value="Ras-like_GEF"/>
</dbReference>
<feature type="compositionally biased region" description="Low complexity" evidence="3">
    <location>
        <begin position="328"/>
        <end position="343"/>
    </location>
</feature>
<feature type="region of interest" description="Disordered" evidence="3">
    <location>
        <begin position="328"/>
        <end position="356"/>
    </location>
</feature>
<feature type="compositionally biased region" description="Acidic residues" evidence="3">
    <location>
        <begin position="287"/>
        <end position="304"/>
    </location>
</feature>
<feature type="region of interest" description="Disordered" evidence="3">
    <location>
        <begin position="737"/>
        <end position="762"/>
    </location>
</feature>
<feature type="compositionally biased region" description="Low complexity" evidence="3">
    <location>
        <begin position="1"/>
        <end position="23"/>
    </location>
</feature>
<evidence type="ECO:0000313" key="6">
    <source>
        <dbReference type="Proteomes" id="UP000278143"/>
    </source>
</evidence>
<evidence type="ECO:0000259" key="4">
    <source>
        <dbReference type="PROSITE" id="PS50009"/>
    </source>
</evidence>
<sequence>MSHSVVFASPSSSTAASTPSSMSNEANAPRDDAATIITTTTTDKPPVRRRTTHRVRAMLSKLKPKSRRGQSAVATANSLESTRSTVVLDYSSATDLPHDHRISMASTVSASGSDIVYTTTAATPPRDSTDRASVAATMPEARLSVSDAVATSIDAVPDTMSPPHHAAASDGHARGEAGAQLIAPPTIAAPASSNDDSDKHDSLKSTHGQVSVLPSPPSTTMDDDADQQQQQRAQTSSTTLHAPAIVQHGRLGVPAVAYMPHGVDLTMPCRSESPLKSEFASHSNIYSDDDDGDNEDEDEDDEEDTGNRAVSLAAAAAIAASVAATASTVVAEARRSPSPLSRRQLGGRKPASTAPTVRINGTACVMQPRANDAALAAPSTAELPHRSLLDGSIGRILVSEHVYHRLLERGGALLVQLLDVHVVWSASPPFNPSFDVMWPFPFTGQQIDQYGDTSNGQSLTPESLRELAGDATMARVIYAMTLERDRRMLVSALCVRERFVSTYDLLRLLVLRYLEPFCQPSLADELNSDDDDDDDGLSDDSQYQRGGTFGRRSFGGLYEPGTGLDAVRVFDTWLRDFPDDFTGKACGQQLLSELATTPAKLSNVAHCHQLATLWMELVGQLDGVRGAQVAVAVQDRLRSCFASDGSSSTMSSPVSPSSAEHGDGALLPSDKQATRGTDRADGSGEERHVRDANRISLENILDIARPALNEIFITEKSAAWLKERQSHEWTALLRLQPLPPAPSAGNDASAANGSSTRPQHANYEEDPQLGEYASDYVGTDLDQTATDAAAILASQQDGHHCQQHQHQHQQHTDASALAAVLPSLPDNALVWPFIVYTPRATGSRASRAVTLPAVLADLVWTRESGADRLQKFVGAAPYLFHEDDIARIIVLLYLEALYMRDTSGADTTIARLRLVNLTRKWIEQRTLGSHACRLVDTLLRVVVTRDPDTATFAYPVLDKLHKTGAALLDVPAHDEQAAAAAEPSDMPAAPSTLAVPPPADDTSSGTDSTAPSPAATSAIANGLDSSTFPIRMASALAYRLLHADLEQLAARLVRLDHAQFIAIPLRDLVPPAKGQPRPATLERHAHWFDALAYNTAAAILAPNNIGHRADVLERVIVLADACLKHRAYNAAFALRATLSLSAIERLHATWNMLPAPVMRMMSHLEHVCSTSDNYATYRAELRRAEGKPAVPYLGLCLSDMMRLHESAQVSAALPPMDTAISSSRASSGPASPTSIPGMARTESGDRFATGGHHSRRRTSITESVKAWMNHHLIVDTEEAAAATTMATTMAMHPETSPAVTASGSTPVYGKENSGEGPMIRWQYWKRVGVQIERLRGWQLISYRNIGEMAAGHGRTHGHGHSHSHSMDAGRPPVILAAAPPVRPQRPRANTTPNDRLRQLQAGMDPARAPATAATAVPQAYPARVHEHHRHASQPSTGGASGDRHAPTEWRWRWLTDLLCNARRSPSPEQLYARSQAVEPTIRRESASSVLATILPMASA</sequence>
<keyword evidence="1 2" id="KW-0344">Guanine-nucleotide releasing factor</keyword>